<dbReference type="InterPro" id="IPR036928">
    <property type="entry name" value="AS_sf"/>
</dbReference>
<dbReference type="Proteomes" id="UP000499080">
    <property type="component" value="Unassembled WGS sequence"/>
</dbReference>
<keyword evidence="2" id="KW-0378">Hydrolase</keyword>
<dbReference type="EMBL" id="BGPR01004467">
    <property type="protein sequence ID" value="GBM99952.1"/>
    <property type="molecule type" value="Genomic_DNA"/>
</dbReference>
<proteinExistence type="predicted"/>
<protein>
    <submittedName>
        <fullName evidence="2">Fatty-acid amide hydrolase 2</fullName>
    </submittedName>
</protein>
<dbReference type="Pfam" id="PF01425">
    <property type="entry name" value="Amidase"/>
    <property type="match status" value="1"/>
</dbReference>
<reference evidence="2 3" key="1">
    <citation type="journal article" date="2019" name="Sci. Rep.">
        <title>Orb-weaving spider Araneus ventricosus genome elucidates the spidroin gene catalogue.</title>
        <authorList>
            <person name="Kono N."/>
            <person name="Nakamura H."/>
            <person name="Ohtoshi R."/>
            <person name="Moran D.A.P."/>
            <person name="Shinohara A."/>
            <person name="Yoshida Y."/>
            <person name="Fujiwara M."/>
            <person name="Mori M."/>
            <person name="Tomita M."/>
            <person name="Arakawa K."/>
        </authorList>
    </citation>
    <scope>NUCLEOTIDE SEQUENCE [LARGE SCALE GENOMIC DNA]</scope>
</reference>
<dbReference type="PANTHER" id="PTHR43372:SF4">
    <property type="entry name" value="FATTY-ACID AMIDE HYDROLASE 2"/>
    <property type="match status" value="1"/>
</dbReference>
<organism evidence="2 3">
    <name type="scientific">Araneus ventricosus</name>
    <name type="common">Orbweaver spider</name>
    <name type="synonym">Epeira ventricosa</name>
    <dbReference type="NCBI Taxonomy" id="182803"/>
    <lineage>
        <taxon>Eukaryota</taxon>
        <taxon>Metazoa</taxon>
        <taxon>Ecdysozoa</taxon>
        <taxon>Arthropoda</taxon>
        <taxon>Chelicerata</taxon>
        <taxon>Arachnida</taxon>
        <taxon>Araneae</taxon>
        <taxon>Araneomorphae</taxon>
        <taxon>Entelegynae</taxon>
        <taxon>Araneoidea</taxon>
        <taxon>Araneidae</taxon>
        <taxon>Araneus</taxon>
    </lineage>
</organism>
<dbReference type="OrthoDB" id="6433976at2759"/>
<dbReference type="AlphaFoldDB" id="A0A4Y2KES2"/>
<evidence type="ECO:0000313" key="2">
    <source>
        <dbReference type="EMBL" id="GBM99952.1"/>
    </source>
</evidence>
<dbReference type="PANTHER" id="PTHR43372">
    <property type="entry name" value="FATTY-ACID AMIDE HYDROLASE"/>
    <property type="match status" value="1"/>
</dbReference>
<feature type="domain" description="Amidase" evidence="1">
    <location>
        <begin position="61"/>
        <end position="289"/>
    </location>
</feature>
<name>A0A4Y2KES2_ARAVE</name>
<accession>A0A4Y2KES2</accession>
<dbReference type="GO" id="GO:0016787">
    <property type="term" value="F:hydrolase activity"/>
    <property type="evidence" value="ECO:0007669"/>
    <property type="project" value="UniProtKB-KW"/>
</dbReference>
<dbReference type="SUPFAM" id="SSF75304">
    <property type="entry name" value="Amidase signature (AS) enzymes"/>
    <property type="match status" value="1"/>
</dbReference>
<dbReference type="GO" id="GO:0012505">
    <property type="term" value="C:endomembrane system"/>
    <property type="evidence" value="ECO:0007669"/>
    <property type="project" value="TreeGrafter"/>
</dbReference>
<evidence type="ECO:0000313" key="3">
    <source>
        <dbReference type="Proteomes" id="UP000499080"/>
    </source>
</evidence>
<comment type="caution">
    <text evidence="2">The sequence shown here is derived from an EMBL/GenBank/DDBJ whole genome shotgun (WGS) entry which is preliminary data.</text>
</comment>
<gene>
    <name evidence="2" type="primary">FAAH2_10</name>
    <name evidence="2" type="ORF">AVEN_177896_1</name>
</gene>
<keyword evidence="3" id="KW-1185">Reference proteome</keyword>
<sequence>MILYRMLQTPLAIVRSTLHLFLMIFCRGKRKVVPPVKNPMLLKSASKLARDIREGKCKSEDVIQAYIGRILEVEPYINATAELCFVDALRKAREADALIASGKYTKEQLSLKKPLLGVPISVKCSFHVKNMPCTAGCHFYSDLRATEDAPAVAALKNAGAIVIATTNVPELGMDMETSNKLYGRTCNPYDTSRTCGGSSGGEAALISAGASVLGLGNDLLGSLRIPAHFTGIFSHKPSRGLVSNHGSFPIERPDDLAEFCNAEIYKYLASGPMCRYAEDLITSMKVLALDNEVRMKFDHHTIVLSHLHIL</sequence>
<dbReference type="Gene3D" id="3.90.1300.10">
    <property type="entry name" value="Amidase signature (AS) domain"/>
    <property type="match status" value="1"/>
</dbReference>
<dbReference type="InterPro" id="IPR052739">
    <property type="entry name" value="FAAH2"/>
</dbReference>
<dbReference type="InterPro" id="IPR023631">
    <property type="entry name" value="Amidase_dom"/>
</dbReference>
<evidence type="ECO:0000259" key="1">
    <source>
        <dbReference type="Pfam" id="PF01425"/>
    </source>
</evidence>